<dbReference type="Proteomes" id="UP000288216">
    <property type="component" value="Unassembled WGS sequence"/>
</dbReference>
<dbReference type="EMBL" id="BFAA01003706">
    <property type="protein sequence ID" value="GCB60716.1"/>
    <property type="molecule type" value="Genomic_DNA"/>
</dbReference>
<gene>
    <name evidence="2" type="ORF">scyTo_0009221</name>
</gene>
<dbReference type="OMA" id="DKLCSEW"/>
<dbReference type="AlphaFoldDB" id="A0A401NIM0"/>
<keyword evidence="3" id="KW-1185">Reference proteome</keyword>
<evidence type="ECO:0000313" key="3">
    <source>
        <dbReference type="Proteomes" id="UP000288216"/>
    </source>
</evidence>
<protein>
    <recommendedName>
        <fullName evidence="4">PH domain-containing protein</fullName>
    </recommendedName>
</protein>
<organism evidence="2 3">
    <name type="scientific">Scyliorhinus torazame</name>
    <name type="common">Cloudy catshark</name>
    <name type="synonym">Catulus torazame</name>
    <dbReference type="NCBI Taxonomy" id="75743"/>
    <lineage>
        <taxon>Eukaryota</taxon>
        <taxon>Metazoa</taxon>
        <taxon>Chordata</taxon>
        <taxon>Craniata</taxon>
        <taxon>Vertebrata</taxon>
        <taxon>Chondrichthyes</taxon>
        <taxon>Elasmobranchii</taxon>
        <taxon>Galeomorphii</taxon>
        <taxon>Galeoidea</taxon>
        <taxon>Carcharhiniformes</taxon>
        <taxon>Scyliorhinidae</taxon>
        <taxon>Scyliorhinus</taxon>
    </lineage>
</organism>
<feature type="compositionally biased region" description="Basic and acidic residues" evidence="1">
    <location>
        <begin position="361"/>
        <end position="375"/>
    </location>
</feature>
<dbReference type="OrthoDB" id="410721at2759"/>
<comment type="caution">
    <text evidence="2">The sequence shown here is derived from an EMBL/GenBank/DDBJ whole genome shotgun (WGS) entry which is preliminary data.</text>
</comment>
<feature type="compositionally biased region" description="Basic and acidic residues" evidence="1">
    <location>
        <begin position="396"/>
        <end position="406"/>
    </location>
</feature>
<name>A0A401NIM0_SCYTO</name>
<dbReference type="SUPFAM" id="SSF50729">
    <property type="entry name" value="PH domain-like"/>
    <property type="match status" value="1"/>
</dbReference>
<dbReference type="PANTHER" id="PTHR45725:SF10">
    <property type="entry name" value="FH2 DOMAIN-CONTAINING PROTEIN"/>
    <property type="match status" value="1"/>
</dbReference>
<dbReference type="SUPFAM" id="SSF101447">
    <property type="entry name" value="Formin homology 2 domain (FH2 domain)"/>
    <property type="match status" value="1"/>
</dbReference>
<dbReference type="STRING" id="75743.A0A401NIM0"/>
<evidence type="ECO:0008006" key="4">
    <source>
        <dbReference type="Google" id="ProtNLM"/>
    </source>
</evidence>
<dbReference type="Gene3D" id="1.20.58.2220">
    <property type="entry name" value="Formin, FH2 domain"/>
    <property type="match status" value="2"/>
</dbReference>
<dbReference type="InterPro" id="IPR042201">
    <property type="entry name" value="FH2_Formin_sf"/>
</dbReference>
<proteinExistence type="predicted"/>
<sequence length="656" mass="74569">MISNADLTVDKQAWLLNAVKSGKITFGQGIDEINKTLNRMDVSAGNCSSMPQLSNDEQIRLLTAVKNRQLTIDEAWKAAQCGQPILQEPSKAETMPENIQINFSVYKLNRYRRQKRVLMIDYNLRLLYNIEKGIIKKQFSFKSIKSCEHVEGQKISISFLEHHDYELEATSAEDRMKIIKLLNQIIKNNIYETHQTHGSNSCTPQPETGVIKEGQLELQKGGLASVKWNRYCVQLRKGELSFQRLNLGDLSEQLGLTPNVIYLSDGNASVHKEVGNGSFTVITKKNCYLFRIPITDQLQSTEDVTTCRNEWIDSIDKCCLHWKRLSQFLVENNLTDTSPSISKEPADQTMLKQSDLPANSKLEEGKEQKEGTEKETEGEEGTEPPSAVKKTAGKWPLERVAQKEDTEKEAEEELAFAVKKTIVESSLERVAQKVDAGKEAEEGKRTELTFGVKDTAVESCLERVALPVVTQRLPDPMLHPPPSPTPAIPAPPPLLPKKSRSMTKKMKAFHWDVVAPEKIQKSIWGQSNTAKIQLHYPRLVEQFSTQDILTQPVNDFSTHQQILLNHKVAHNFRVDQWRAYMHQGKIFLQRYVPTLNDIEKYKTYKGSQADLHVVDQYMMEMCNISFLSHRLDLILSIRELPETVSDLQPVSTVGKW</sequence>
<dbReference type="InterPro" id="IPR051425">
    <property type="entry name" value="Formin_Homology"/>
</dbReference>
<reference evidence="2 3" key="1">
    <citation type="journal article" date="2018" name="Nat. Ecol. Evol.">
        <title>Shark genomes provide insights into elasmobranch evolution and the origin of vertebrates.</title>
        <authorList>
            <person name="Hara Y"/>
            <person name="Yamaguchi K"/>
            <person name="Onimaru K"/>
            <person name="Kadota M"/>
            <person name="Koyanagi M"/>
            <person name="Keeley SD"/>
            <person name="Tatsumi K"/>
            <person name="Tanaka K"/>
            <person name="Motone F"/>
            <person name="Kageyama Y"/>
            <person name="Nozu R"/>
            <person name="Adachi N"/>
            <person name="Nishimura O"/>
            <person name="Nakagawa R"/>
            <person name="Tanegashima C"/>
            <person name="Kiyatake I"/>
            <person name="Matsumoto R"/>
            <person name="Murakumo K"/>
            <person name="Nishida K"/>
            <person name="Terakita A"/>
            <person name="Kuratani S"/>
            <person name="Sato K"/>
            <person name="Hyodo S Kuraku.S."/>
        </authorList>
    </citation>
    <scope>NUCLEOTIDE SEQUENCE [LARGE SCALE GENOMIC DNA]</scope>
</reference>
<feature type="region of interest" description="Disordered" evidence="1">
    <location>
        <begin position="336"/>
        <end position="408"/>
    </location>
</feature>
<accession>A0A401NIM0</accession>
<evidence type="ECO:0000313" key="2">
    <source>
        <dbReference type="EMBL" id="GCB60716.1"/>
    </source>
</evidence>
<evidence type="ECO:0000256" key="1">
    <source>
        <dbReference type="SAM" id="MobiDB-lite"/>
    </source>
</evidence>
<dbReference type="PANTHER" id="PTHR45725">
    <property type="entry name" value="FORMIN HOMOLOGY 2 FAMILY MEMBER"/>
    <property type="match status" value="1"/>
</dbReference>